<proteinExistence type="inferred from homology"/>
<feature type="domain" description="HAMP" evidence="10">
    <location>
        <begin position="342"/>
        <end position="394"/>
    </location>
</feature>
<evidence type="ECO:0000313" key="12">
    <source>
        <dbReference type="Proteomes" id="UP001469365"/>
    </source>
</evidence>
<dbReference type="PANTHER" id="PTHR32089:SF112">
    <property type="entry name" value="LYSOZYME-LIKE PROTEIN-RELATED"/>
    <property type="match status" value="1"/>
</dbReference>
<sequence>MAWFRHLKLAVKLSLSVGSVMLLVLAVLVGMSLKQLYDVSMKKGELEAHDTGQDFVLDLEIETTSVQSDLMLLSEMLLKAREQKNWNREQVVALFKDHLASRTNLFGLYTLWEPNQFDNQDKAFVQKNQYSDASGRFLPYVFRTGSNISVEQLNDYEKANSYYTLPKANRKLTVLEPYIYKANGQELLLTSIVLPIIDKNGQFLGIVGADMLLDEFQQKVKKASNETAYVTIISNQGTYIAHGTDDKKVNVPYGDRQEKIDLLEGMKKGVTMAYSLNPTGQPVNRTYDKIQFQGSDQTWYVETVTLKEAVLSTYNEVLRSSLILAVVALIVMTVMISLVLRLLVTRNLNEANRMLGIMASGDFTHQMAVRSRDEFGQMAGHFNRTIESQRKMLQMVSDLSMSVGATSEQLAASADQTGQAAETIAESVQSVAAGAEQQGQQALEASRAMTEMAVGVGRVAESSSGVTESIQDVAKQTKTGRERIEQAIGQMTAVQQISRQSEEAIERLQTRSVEVGSIIGLISQISMQTNLLALNAGIEAARAGEHGRGFAVVAGEVRKLAEQTKEAAAKVEELLEEIRSDTEKAAAAVRSGAAEIVLGVESVTETGQIFAVISQEMESVQGQMEEVSAAAEEMSAGTEQVTATVDELARIAQDAAGHSQGVAAASEEQLASMEEISSSSAALSSMVQELLDQFSRFKV</sequence>
<dbReference type="Gene3D" id="3.30.450.20">
    <property type="entry name" value="PAS domain"/>
    <property type="match status" value="2"/>
</dbReference>
<dbReference type="InterPro" id="IPR003660">
    <property type="entry name" value="HAMP_dom"/>
</dbReference>
<comment type="similarity">
    <text evidence="5">Belongs to the methyl-accepting chemotaxis (MCP) protein family.</text>
</comment>
<dbReference type="EMBL" id="JBBPCC010000004">
    <property type="protein sequence ID" value="MEK8128099.1"/>
    <property type="molecule type" value="Genomic_DNA"/>
</dbReference>
<keyword evidence="4 6" id="KW-0807">Transducer</keyword>
<dbReference type="CDD" id="cd06225">
    <property type="entry name" value="HAMP"/>
    <property type="match status" value="1"/>
</dbReference>
<evidence type="ECO:0000256" key="4">
    <source>
        <dbReference type="ARBA" id="ARBA00023224"/>
    </source>
</evidence>
<dbReference type="Pfam" id="PF00672">
    <property type="entry name" value="HAMP"/>
    <property type="match status" value="1"/>
</dbReference>
<dbReference type="SMART" id="SM00304">
    <property type="entry name" value="HAMP"/>
    <property type="match status" value="1"/>
</dbReference>
<evidence type="ECO:0000256" key="6">
    <source>
        <dbReference type="PROSITE-ProRule" id="PRU00284"/>
    </source>
</evidence>
<protein>
    <submittedName>
        <fullName evidence="11">Methyl-accepting chemotaxis protein</fullName>
    </submittedName>
</protein>
<dbReference type="SUPFAM" id="SSF58104">
    <property type="entry name" value="Methyl-accepting chemotaxis protein (MCP) signaling domain"/>
    <property type="match status" value="1"/>
</dbReference>
<dbReference type="Pfam" id="PF00015">
    <property type="entry name" value="MCPsignal"/>
    <property type="match status" value="1"/>
</dbReference>
<feature type="transmembrane region" description="Helical" evidence="8">
    <location>
        <begin position="13"/>
        <end position="33"/>
    </location>
</feature>
<keyword evidence="8" id="KW-0812">Transmembrane</keyword>
<organism evidence="11 12">
    <name type="scientific">Paenibacillus filicis</name>
    <dbReference type="NCBI Taxonomy" id="669464"/>
    <lineage>
        <taxon>Bacteria</taxon>
        <taxon>Bacillati</taxon>
        <taxon>Bacillota</taxon>
        <taxon>Bacilli</taxon>
        <taxon>Bacillales</taxon>
        <taxon>Paenibacillaceae</taxon>
        <taxon>Paenibacillus</taxon>
    </lineage>
</organism>
<dbReference type="Proteomes" id="UP001469365">
    <property type="component" value="Unassembled WGS sequence"/>
</dbReference>
<dbReference type="CDD" id="cd12913">
    <property type="entry name" value="PDC1_MCP_like"/>
    <property type="match status" value="1"/>
</dbReference>
<evidence type="ECO:0000256" key="3">
    <source>
        <dbReference type="ARBA" id="ARBA00023136"/>
    </source>
</evidence>
<accession>A0ABU9DH60</accession>
<evidence type="ECO:0000256" key="2">
    <source>
        <dbReference type="ARBA" id="ARBA00022475"/>
    </source>
</evidence>
<evidence type="ECO:0000256" key="7">
    <source>
        <dbReference type="SAM" id="Coils"/>
    </source>
</evidence>
<dbReference type="InterPro" id="IPR004089">
    <property type="entry name" value="MCPsignal_dom"/>
</dbReference>
<comment type="caution">
    <text evidence="11">The sequence shown here is derived from an EMBL/GenBank/DDBJ whole genome shotgun (WGS) entry which is preliminary data.</text>
</comment>
<evidence type="ECO:0000259" key="10">
    <source>
        <dbReference type="PROSITE" id="PS50885"/>
    </source>
</evidence>
<dbReference type="CDD" id="cd11386">
    <property type="entry name" value="MCP_signal"/>
    <property type="match status" value="1"/>
</dbReference>
<evidence type="ECO:0000313" key="11">
    <source>
        <dbReference type="EMBL" id="MEK8128099.1"/>
    </source>
</evidence>
<gene>
    <name evidence="11" type="ORF">WMW72_09310</name>
</gene>
<evidence type="ECO:0000256" key="1">
    <source>
        <dbReference type="ARBA" id="ARBA00004236"/>
    </source>
</evidence>
<keyword evidence="2" id="KW-1003">Cell membrane</keyword>
<feature type="transmembrane region" description="Helical" evidence="8">
    <location>
        <begin position="322"/>
        <end position="344"/>
    </location>
</feature>
<feature type="coiled-coil region" evidence="7">
    <location>
        <begin position="557"/>
        <end position="584"/>
    </location>
</feature>
<comment type="subcellular location">
    <subcellularLocation>
        <location evidence="1">Cell membrane</location>
    </subcellularLocation>
</comment>
<dbReference type="Pfam" id="PF22673">
    <property type="entry name" value="MCP-like_PDC_1"/>
    <property type="match status" value="1"/>
</dbReference>
<dbReference type="Gene3D" id="1.10.287.950">
    <property type="entry name" value="Methyl-accepting chemotaxis protein"/>
    <property type="match status" value="1"/>
</dbReference>
<dbReference type="PROSITE" id="PS50111">
    <property type="entry name" value="CHEMOTAXIS_TRANSDUC_2"/>
    <property type="match status" value="1"/>
</dbReference>
<keyword evidence="3 8" id="KW-0472">Membrane</keyword>
<reference evidence="11 12" key="1">
    <citation type="submission" date="2024-04" db="EMBL/GenBank/DDBJ databases">
        <title>draft genome sequnece of Paenibacillus filicis.</title>
        <authorList>
            <person name="Kim D.-U."/>
        </authorList>
    </citation>
    <scope>NUCLEOTIDE SEQUENCE [LARGE SCALE GENOMIC DNA]</scope>
    <source>
        <strain evidence="11 12">KACC14197</strain>
    </source>
</reference>
<evidence type="ECO:0000259" key="9">
    <source>
        <dbReference type="PROSITE" id="PS50111"/>
    </source>
</evidence>
<dbReference type="SMART" id="SM00283">
    <property type="entry name" value="MA"/>
    <property type="match status" value="1"/>
</dbReference>
<dbReference type="PROSITE" id="PS50885">
    <property type="entry name" value="HAMP"/>
    <property type="match status" value="1"/>
</dbReference>
<name>A0ABU9DH60_9BACL</name>
<evidence type="ECO:0000256" key="8">
    <source>
        <dbReference type="SAM" id="Phobius"/>
    </source>
</evidence>
<feature type="domain" description="Methyl-accepting transducer" evidence="9">
    <location>
        <begin position="413"/>
        <end position="649"/>
    </location>
</feature>
<dbReference type="RefSeq" id="WP_341415158.1">
    <property type="nucleotide sequence ID" value="NZ_JBBPCC010000004.1"/>
</dbReference>
<dbReference type="PANTHER" id="PTHR32089">
    <property type="entry name" value="METHYL-ACCEPTING CHEMOTAXIS PROTEIN MCPB"/>
    <property type="match status" value="1"/>
</dbReference>
<keyword evidence="8" id="KW-1133">Transmembrane helix</keyword>
<keyword evidence="7" id="KW-0175">Coiled coil</keyword>
<evidence type="ECO:0000256" key="5">
    <source>
        <dbReference type="ARBA" id="ARBA00029447"/>
    </source>
</evidence>
<keyword evidence="12" id="KW-1185">Reference proteome</keyword>